<evidence type="ECO:0000313" key="2">
    <source>
        <dbReference type="Proteomes" id="UP000230108"/>
    </source>
</evidence>
<evidence type="ECO:0000313" key="1">
    <source>
        <dbReference type="EMBL" id="PIY68574.1"/>
    </source>
</evidence>
<dbReference type="SUPFAM" id="SSF109604">
    <property type="entry name" value="HD-domain/PDEase-like"/>
    <property type="match status" value="1"/>
</dbReference>
<reference evidence="2" key="1">
    <citation type="submission" date="2017-09" db="EMBL/GenBank/DDBJ databases">
        <title>Depth-based differentiation of microbial function through sediment-hosted aquifers and enrichment of novel symbionts in the deep terrestrial subsurface.</title>
        <authorList>
            <person name="Probst A.J."/>
            <person name="Ladd B."/>
            <person name="Jarett J.K."/>
            <person name="Geller-Mcgrath D.E."/>
            <person name="Sieber C.M.K."/>
            <person name="Emerson J.B."/>
            <person name="Anantharaman K."/>
            <person name="Thomas B.C."/>
            <person name="Malmstrom R."/>
            <person name="Stieglmeier M."/>
            <person name="Klingl A."/>
            <person name="Woyke T."/>
            <person name="Ryan C.M."/>
            <person name="Banfield J.F."/>
        </authorList>
    </citation>
    <scope>NUCLEOTIDE SEQUENCE [LARGE SCALE GENOMIC DNA]</scope>
</reference>
<dbReference type="Proteomes" id="UP000230108">
    <property type="component" value="Unassembled WGS sequence"/>
</dbReference>
<name>A0A2M7QBG4_9BACT</name>
<proteinExistence type="predicted"/>
<dbReference type="EMBL" id="PFLF01000111">
    <property type="protein sequence ID" value="PIY68574.1"/>
    <property type="molecule type" value="Genomic_DNA"/>
</dbReference>
<protein>
    <recommendedName>
        <fullName evidence="3">HD domain-containing protein</fullName>
    </recommendedName>
</protein>
<gene>
    <name evidence="1" type="ORF">COY90_05210</name>
</gene>
<evidence type="ECO:0008006" key="3">
    <source>
        <dbReference type="Google" id="ProtNLM"/>
    </source>
</evidence>
<organism evidence="1 2">
    <name type="scientific">Candidatus Roizmanbacteria bacterium CG_4_10_14_0_8_um_filter_39_9</name>
    <dbReference type="NCBI Taxonomy" id="1974829"/>
    <lineage>
        <taxon>Bacteria</taxon>
        <taxon>Candidatus Roizmaniibacteriota</taxon>
    </lineage>
</organism>
<sequence>MITQSLIENITKFSSSQSETYGVPSLFQLSLSKEKGQILAIQLKSDKKIVLVGTLLMDCMLGPAFKAGKMQEHVIMSVSKANEILSKDSDITDEEKINILKCVEQHHGVKKFYSLEAEICSNADCYRFASVTGFLGSLAYGPNLSFDARIKLLSDKADEKWNLITLDSVKRELVPQYQSIKNLLKLNQ</sequence>
<comment type="caution">
    <text evidence="1">The sequence shown here is derived from an EMBL/GenBank/DDBJ whole genome shotgun (WGS) entry which is preliminary data.</text>
</comment>
<accession>A0A2M7QBG4</accession>
<dbReference type="Gene3D" id="1.10.3210.10">
    <property type="entry name" value="Hypothetical protein af1432"/>
    <property type="match status" value="1"/>
</dbReference>
<dbReference type="AlphaFoldDB" id="A0A2M7QBG4"/>